<dbReference type="Proteomes" id="UP001230649">
    <property type="component" value="Unassembled WGS sequence"/>
</dbReference>
<sequence length="838" mass="92401">MPRTASIDDDTEHLLQRTGSTTSYGATTDDRESRDMSFLSHDHAYEHPHHGAASSEGNGQRGVQRPIPVVRSASNLQDEDEGNPHSIPRRAVSPTGSIQSTISTLPMPQALSPTDPLPPAFLHRNSRPGHVSFPGSSALRNSVVAGSSALRNSVVADEEFDDAASQAEEAEGNHQGGLRPPGGSGGTTATATDDEEIIKSPTMMNPSRNARKRNNKHRKKKKNASARQGQVEDARAVPTITTEPASPTQKPVTHHISPTSPTTRQRRASQFSHTTSGPQPSERTTRNMAGVGYHWLSNTGSEPGVDVTQDVGDYVNLTDPVRVTIVDYSSDGQGTRVDVPGKKLKMWLNSPDGQRPVQPQPGTQGDDKDRLRSVRWINVDGINFEILKFLTLRYGLHPLAVEDTLRATNNPRSKLDFYANHLYCQILVQHIRPQDREDIKETARLKGRAPRGGHARYGSTGEGHPLEESGDDEDDEADDETTVQGSPAETYQSSGAAESGAPKLRQRRKHRTGSSSSAKRAHEALKNRTSWWGRFFRMGTGTGKTSLPEGVEGVFEPMQTTQPGHANTPPPSRNAHSMTIDHLAAQYMIPLRRSVMSAFMMRDGTIITMSASPYCGILDPIYLRLENKNGLLRRTCDASMLMEALLDVVVDIAIEITQAFESEILKMEAGCLVNPQMESVRHLHIISSQLTRLKRTLSPLSHVLYTLRDRDSQRALVSALYGSNHGDAKDHHASSVLGYDSTHSTGYISQTTKVYLSDVIDHMDTMLTSLDQYLMTCDHLTDYIFNMLSFITNESMERLSLVTVIFLPLTFMAGYYGMNFTEFPALENPDAYFWKIST</sequence>
<name>A0ACC2VRD7_9TREE</name>
<evidence type="ECO:0000313" key="1">
    <source>
        <dbReference type="EMBL" id="KAJ9101994.1"/>
    </source>
</evidence>
<comment type="caution">
    <text evidence="1">The sequence shown here is derived from an EMBL/GenBank/DDBJ whole genome shotgun (WGS) entry which is preliminary data.</text>
</comment>
<reference evidence="1" key="1">
    <citation type="submission" date="2023-04" db="EMBL/GenBank/DDBJ databases">
        <title>Draft Genome sequencing of Naganishia species isolated from polar environments using Oxford Nanopore Technology.</title>
        <authorList>
            <person name="Leo P."/>
            <person name="Venkateswaran K."/>
        </authorList>
    </citation>
    <scope>NUCLEOTIDE SEQUENCE</scope>
    <source>
        <strain evidence="1">MNA-CCFEE 5262</strain>
    </source>
</reference>
<accession>A0ACC2VRD7</accession>
<gene>
    <name evidence="1" type="ORF">QFC20_005143</name>
</gene>
<evidence type="ECO:0000313" key="2">
    <source>
        <dbReference type="Proteomes" id="UP001230649"/>
    </source>
</evidence>
<proteinExistence type="predicted"/>
<keyword evidence="2" id="KW-1185">Reference proteome</keyword>
<protein>
    <submittedName>
        <fullName evidence="1">Uncharacterized protein</fullName>
    </submittedName>
</protein>
<dbReference type="EMBL" id="JASBWS010000067">
    <property type="protein sequence ID" value="KAJ9101994.1"/>
    <property type="molecule type" value="Genomic_DNA"/>
</dbReference>
<organism evidence="1 2">
    <name type="scientific">Naganishia adeliensis</name>
    <dbReference type="NCBI Taxonomy" id="92952"/>
    <lineage>
        <taxon>Eukaryota</taxon>
        <taxon>Fungi</taxon>
        <taxon>Dikarya</taxon>
        <taxon>Basidiomycota</taxon>
        <taxon>Agaricomycotina</taxon>
        <taxon>Tremellomycetes</taxon>
        <taxon>Filobasidiales</taxon>
        <taxon>Filobasidiaceae</taxon>
        <taxon>Naganishia</taxon>
    </lineage>
</organism>